<dbReference type="PANTHER" id="PTHR30086">
    <property type="entry name" value="ARGININE EXPORTER PROTEIN ARGO"/>
    <property type="match status" value="1"/>
</dbReference>
<dbReference type="InterPro" id="IPR001123">
    <property type="entry name" value="LeuE-type"/>
</dbReference>
<sequence>MLITFTGSLSLFLAMIALAALPSSSVALVVVRSATHGVRHGIAASLGIAMGDLVFVALAVVGLAAMAEAMGTFFTVLRYAAAAYLVWFGISLIRSEPAALSGSAAAGGPGGLWISFAAGIGLTLGDVKAILFYAALFPVFVDLTAVTITDIALIAAITVIAVAGVKIGYAVTAATIAKASQGWPYRRAAQRVAGGAMIAAAWALALKS</sequence>
<feature type="chain" id="PRO_5020986152" evidence="7">
    <location>
        <begin position="20"/>
        <end position="208"/>
    </location>
</feature>
<feature type="transmembrane region" description="Helical" evidence="6">
    <location>
        <begin position="76"/>
        <end position="93"/>
    </location>
</feature>
<gene>
    <name evidence="8" type="ORF">FAA97_20355</name>
</gene>
<dbReference type="RefSeq" id="WP_136600413.1">
    <property type="nucleotide sequence ID" value="NZ_STGV01000010.1"/>
</dbReference>
<evidence type="ECO:0000256" key="3">
    <source>
        <dbReference type="ARBA" id="ARBA00022692"/>
    </source>
</evidence>
<proteinExistence type="predicted"/>
<keyword evidence="5 6" id="KW-0472">Membrane</keyword>
<feature type="transmembrane region" description="Helical" evidence="6">
    <location>
        <begin position="188"/>
        <end position="206"/>
    </location>
</feature>
<reference evidence="8 9" key="1">
    <citation type="submission" date="2019-04" db="EMBL/GenBank/DDBJ databases">
        <title>Genome sequence of strain shin9-1.</title>
        <authorList>
            <person name="Gao J."/>
            <person name="Sun J."/>
        </authorList>
    </citation>
    <scope>NUCLEOTIDE SEQUENCE [LARGE SCALE GENOMIC DNA]</scope>
    <source>
        <strain evidence="9">shin9-1</strain>
    </source>
</reference>
<feature type="transmembrane region" description="Helical" evidence="6">
    <location>
        <begin position="43"/>
        <end position="64"/>
    </location>
</feature>
<feature type="transmembrane region" description="Helical" evidence="6">
    <location>
        <begin position="99"/>
        <end position="122"/>
    </location>
</feature>
<dbReference type="GO" id="GO:0015171">
    <property type="term" value="F:amino acid transmembrane transporter activity"/>
    <property type="evidence" value="ECO:0007669"/>
    <property type="project" value="TreeGrafter"/>
</dbReference>
<evidence type="ECO:0000256" key="6">
    <source>
        <dbReference type="SAM" id="Phobius"/>
    </source>
</evidence>
<dbReference type="Pfam" id="PF01810">
    <property type="entry name" value="LysE"/>
    <property type="match status" value="1"/>
</dbReference>
<keyword evidence="9" id="KW-1185">Reference proteome</keyword>
<name>A0A4S8NT68_9HYPH</name>
<organism evidence="8 9">
    <name type="scientific">Peteryoungia ipomoeae</name>
    <dbReference type="NCBI Taxonomy" id="1210932"/>
    <lineage>
        <taxon>Bacteria</taxon>
        <taxon>Pseudomonadati</taxon>
        <taxon>Pseudomonadota</taxon>
        <taxon>Alphaproteobacteria</taxon>
        <taxon>Hyphomicrobiales</taxon>
        <taxon>Rhizobiaceae</taxon>
        <taxon>Peteryoungia</taxon>
    </lineage>
</organism>
<keyword evidence="4 6" id="KW-1133">Transmembrane helix</keyword>
<evidence type="ECO:0000313" key="8">
    <source>
        <dbReference type="EMBL" id="THV19825.1"/>
    </source>
</evidence>
<dbReference type="OrthoDB" id="9807053at2"/>
<dbReference type="EMBL" id="STGV01000010">
    <property type="protein sequence ID" value="THV19825.1"/>
    <property type="molecule type" value="Genomic_DNA"/>
</dbReference>
<comment type="caution">
    <text evidence="8">The sequence shown here is derived from an EMBL/GenBank/DDBJ whole genome shotgun (WGS) entry which is preliminary data.</text>
</comment>
<keyword evidence="7" id="KW-0732">Signal</keyword>
<keyword evidence="2" id="KW-1003">Cell membrane</keyword>
<feature type="transmembrane region" description="Helical" evidence="6">
    <location>
        <begin position="154"/>
        <end position="176"/>
    </location>
</feature>
<evidence type="ECO:0000256" key="5">
    <source>
        <dbReference type="ARBA" id="ARBA00023136"/>
    </source>
</evidence>
<dbReference type="Proteomes" id="UP000308828">
    <property type="component" value="Unassembled WGS sequence"/>
</dbReference>
<protein>
    <submittedName>
        <fullName evidence="8">LysE family translocator</fullName>
    </submittedName>
</protein>
<dbReference type="PANTHER" id="PTHR30086:SF20">
    <property type="entry name" value="ARGININE EXPORTER PROTEIN ARGO-RELATED"/>
    <property type="match status" value="1"/>
</dbReference>
<evidence type="ECO:0000256" key="4">
    <source>
        <dbReference type="ARBA" id="ARBA00022989"/>
    </source>
</evidence>
<keyword evidence="3 6" id="KW-0812">Transmembrane</keyword>
<evidence type="ECO:0000313" key="9">
    <source>
        <dbReference type="Proteomes" id="UP000308828"/>
    </source>
</evidence>
<comment type="subcellular location">
    <subcellularLocation>
        <location evidence="1">Cell membrane</location>
        <topology evidence="1">Multi-pass membrane protein</topology>
    </subcellularLocation>
</comment>
<dbReference type="GO" id="GO:0005886">
    <property type="term" value="C:plasma membrane"/>
    <property type="evidence" value="ECO:0007669"/>
    <property type="project" value="UniProtKB-SubCell"/>
</dbReference>
<feature type="transmembrane region" description="Helical" evidence="6">
    <location>
        <begin position="129"/>
        <end position="148"/>
    </location>
</feature>
<dbReference type="AlphaFoldDB" id="A0A4S8NT68"/>
<evidence type="ECO:0000256" key="2">
    <source>
        <dbReference type="ARBA" id="ARBA00022475"/>
    </source>
</evidence>
<accession>A0A4S8NT68</accession>
<evidence type="ECO:0000256" key="7">
    <source>
        <dbReference type="SAM" id="SignalP"/>
    </source>
</evidence>
<feature type="signal peptide" evidence="7">
    <location>
        <begin position="1"/>
        <end position="19"/>
    </location>
</feature>
<evidence type="ECO:0000256" key="1">
    <source>
        <dbReference type="ARBA" id="ARBA00004651"/>
    </source>
</evidence>